<feature type="transmembrane region" description="Helical" evidence="1">
    <location>
        <begin position="57"/>
        <end position="75"/>
    </location>
</feature>
<keyword evidence="1" id="KW-0812">Transmembrane</keyword>
<comment type="caution">
    <text evidence="2">The sequence shown here is derived from an EMBL/GenBank/DDBJ whole genome shotgun (WGS) entry which is preliminary data.</text>
</comment>
<proteinExistence type="predicted"/>
<dbReference type="RefSeq" id="WP_381242049.1">
    <property type="nucleotide sequence ID" value="NZ_JBHSKH010000103.1"/>
</dbReference>
<sequence length="95" mass="10571">MRPTDKDKELGHKPRKGWREVSLAPVAFMLLGNAVLKFVFAVFSLSFGFSAGKLADALIHLVGGLLTSCAVLWIFTRLRSRKKRSGAENQRLGQR</sequence>
<evidence type="ECO:0000313" key="3">
    <source>
        <dbReference type="Proteomes" id="UP001597058"/>
    </source>
</evidence>
<protein>
    <submittedName>
        <fullName evidence="2">Uncharacterized protein</fullName>
    </submittedName>
</protein>
<name>A0ABW3XPX5_9ACTN</name>
<accession>A0ABW3XPX5</accession>
<reference evidence="3" key="1">
    <citation type="journal article" date="2019" name="Int. J. Syst. Evol. Microbiol.">
        <title>The Global Catalogue of Microorganisms (GCM) 10K type strain sequencing project: providing services to taxonomists for standard genome sequencing and annotation.</title>
        <authorList>
            <consortium name="The Broad Institute Genomics Platform"/>
            <consortium name="The Broad Institute Genome Sequencing Center for Infectious Disease"/>
            <person name="Wu L."/>
            <person name="Ma J."/>
        </authorList>
    </citation>
    <scope>NUCLEOTIDE SEQUENCE [LARGE SCALE GENOMIC DNA]</scope>
    <source>
        <strain evidence="3">CGMCC 4.7020</strain>
    </source>
</reference>
<dbReference type="EMBL" id="JBHTMM010000079">
    <property type="protein sequence ID" value="MFD1311447.1"/>
    <property type="molecule type" value="Genomic_DNA"/>
</dbReference>
<evidence type="ECO:0000256" key="1">
    <source>
        <dbReference type="SAM" id="Phobius"/>
    </source>
</evidence>
<evidence type="ECO:0000313" key="2">
    <source>
        <dbReference type="EMBL" id="MFD1311447.1"/>
    </source>
</evidence>
<feature type="transmembrane region" description="Helical" evidence="1">
    <location>
        <begin position="21"/>
        <end position="45"/>
    </location>
</feature>
<gene>
    <name evidence="2" type="ORF">ACFQ5X_37290</name>
</gene>
<keyword evidence="1" id="KW-1133">Transmembrane helix</keyword>
<organism evidence="2 3">
    <name type="scientific">Streptomyces kaempferi</name>
    <dbReference type="NCBI Taxonomy" id="333725"/>
    <lineage>
        <taxon>Bacteria</taxon>
        <taxon>Bacillati</taxon>
        <taxon>Actinomycetota</taxon>
        <taxon>Actinomycetes</taxon>
        <taxon>Kitasatosporales</taxon>
        <taxon>Streptomycetaceae</taxon>
        <taxon>Streptomyces</taxon>
    </lineage>
</organism>
<keyword evidence="1" id="KW-0472">Membrane</keyword>
<dbReference type="Proteomes" id="UP001597058">
    <property type="component" value="Unassembled WGS sequence"/>
</dbReference>
<keyword evidence="3" id="KW-1185">Reference proteome</keyword>